<organism evidence="8 9">
    <name type="scientific">Platanthera guangdongensis</name>
    <dbReference type="NCBI Taxonomy" id="2320717"/>
    <lineage>
        <taxon>Eukaryota</taxon>
        <taxon>Viridiplantae</taxon>
        <taxon>Streptophyta</taxon>
        <taxon>Embryophyta</taxon>
        <taxon>Tracheophyta</taxon>
        <taxon>Spermatophyta</taxon>
        <taxon>Magnoliopsida</taxon>
        <taxon>Liliopsida</taxon>
        <taxon>Asparagales</taxon>
        <taxon>Orchidaceae</taxon>
        <taxon>Orchidoideae</taxon>
        <taxon>Orchideae</taxon>
        <taxon>Orchidinae</taxon>
        <taxon>Platanthera</taxon>
    </lineage>
</organism>
<dbReference type="InterPro" id="IPR036396">
    <property type="entry name" value="Cyt_P450_sf"/>
</dbReference>
<keyword evidence="4 6" id="KW-0560">Oxidoreductase</keyword>
<evidence type="ECO:0000256" key="5">
    <source>
        <dbReference type="ARBA" id="ARBA00023004"/>
    </source>
</evidence>
<evidence type="ECO:0000256" key="4">
    <source>
        <dbReference type="ARBA" id="ARBA00023002"/>
    </source>
</evidence>
<comment type="similarity">
    <text evidence="1 6">Belongs to the cytochrome P450 family.</text>
</comment>
<keyword evidence="9" id="KW-1185">Reference proteome</keyword>
<protein>
    <submittedName>
        <fullName evidence="8">Premnaspirodiene oxygenase</fullName>
    </submittedName>
</protein>
<dbReference type="EMBL" id="JBBWWR010000014">
    <property type="protein sequence ID" value="KAK8953456.1"/>
    <property type="molecule type" value="Genomic_DNA"/>
</dbReference>
<dbReference type="CDD" id="cd11072">
    <property type="entry name" value="CYP71-like"/>
    <property type="match status" value="1"/>
</dbReference>
<keyword evidence="7" id="KW-0732">Signal</keyword>
<dbReference type="PRINTS" id="PR00463">
    <property type="entry name" value="EP450I"/>
</dbReference>
<proteinExistence type="inferred from homology"/>
<evidence type="ECO:0000256" key="6">
    <source>
        <dbReference type="RuleBase" id="RU000461"/>
    </source>
</evidence>
<evidence type="ECO:0000256" key="3">
    <source>
        <dbReference type="ARBA" id="ARBA00022723"/>
    </source>
</evidence>
<feature type="chain" id="PRO_5047168301" evidence="7">
    <location>
        <begin position="28"/>
        <end position="502"/>
    </location>
</feature>
<reference evidence="8 9" key="1">
    <citation type="journal article" date="2022" name="Nat. Plants">
        <title>Genomes of leafy and leafless Platanthera orchids illuminate the evolution of mycoheterotrophy.</title>
        <authorList>
            <person name="Li M.H."/>
            <person name="Liu K.W."/>
            <person name="Li Z."/>
            <person name="Lu H.C."/>
            <person name="Ye Q.L."/>
            <person name="Zhang D."/>
            <person name="Wang J.Y."/>
            <person name="Li Y.F."/>
            <person name="Zhong Z.M."/>
            <person name="Liu X."/>
            <person name="Yu X."/>
            <person name="Liu D.K."/>
            <person name="Tu X.D."/>
            <person name="Liu B."/>
            <person name="Hao Y."/>
            <person name="Liao X.Y."/>
            <person name="Jiang Y.T."/>
            <person name="Sun W.H."/>
            <person name="Chen J."/>
            <person name="Chen Y.Q."/>
            <person name="Ai Y."/>
            <person name="Zhai J.W."/>
            <person name="Wu S.S."/>
            <person name="Zhou Z."/>
            <person name="Hsiao Y.Y."/>
            <person name="Wu W.L."/>
            <person name="Chen Y.Y."/>
            <person name="Lin Y.F."/>
            <person name="Hsu J.L."/>
            <person name="Li C.Y."/>
            <person name="Wang Z.W."/>
            <person name="Zhao X."/>
            <person name="Zhong W.Y."/>
            <person name="Ma X.K."/>
            <person name="Ma L."/>
            <person name="Huang J."/>
            <person name="Chen G.Z."/>
            <person name="Huang M.Z."/>
            <person name="Huang L."/>
            <person name="Peng D.H."/>
            <person name="Luo Y.B."/>
            <person name="Zou S.Q."/>
            <person name="Chen S.P."/>
            <person name="Lan S."/>
            <person name="Tsai W.C."/>
            <person name="Van de Peer Y."/>
            <person name="Liu Z.J."/>
        </authorList>
    </citation>
    <scope>NUCLEOTIDE SEQUENCE [LARGE SCALE GENOMIC DNA]</scope>
    <source>
        <strain evidence="8">Lor288</strain>
    </source>
</reference>
<feature type="signal peptide" evidence="7">
    <location>
        <begin position="1"/>
        <end position="27"/>
    </location>
</feature>
<dbReference type="PANTHER" id="PTHR47955:SF8">
    <property type="entry name" value="CYTOCHROME P450 71D11-LIKE"/>
    <property type="match status" value="1"/>
</dbReference>
<keyword evidence="5 6" id="KW-0408">Iron</keyword>
<comment type="caution">
    <text evidence="8">The sequence shown here is derived from an EMBL/GenBank/DDBJ whole genome shotgun (WGS) entry which is preliminary data.</text>
</comment>
<dbReference type="InterPro" id="IPR017972">
    <property type="entry name" value="Cyt_P450_CS"/>
</dbReference>
<dbReference type="InterPro" id="IPR002401">
    <property type="entry name" value="Cyt_P450_E_grp-I"/>
</dbReference>
<evidence type="ECO:0000256" key="2">
    <source>
        <dbReference type="ARBA" id="ARBA00022617"/>
    </source>
</evidence>
<evidence type="ECO:0000313" key="9">
    <source>
        <dbReference type="Proteomes" id="UP001412067"/>
    </source>
</evidence>
<dbReference type="InterPro" id="IPR001128">
    <property type="entry name" value="Cyt_P450"/>
</dbReference>
<keyword evidence="6" id="KW-0503">Monooxygenase</keyword>
<name>A0ABR2LXD1_9ASPA</name>
<evidence type="ECO:0000256" key="7">
    <source>
        <dbReference type="SAM" id="SignalP"/>
    </source>
</evidence>
<evidence type="ECO:0000256" key="1">
    <source>
        <dbReference type="ARBA" id="ARBA00010617"/>
    </source>
</evidence>
<dbReference type="PRINTS" id="PR00385">
    <property type="entry name" value="P450"/>
</dbReference>
<dbReference type="Gene3D" id="1.10.630.10">
    <property type="entry name" value="Cytochrome P450"/>
    <property type="match status" value="1"/>
</dbReference>
<dbReference type="SUPFAM" id="SSF48264">
    <property type="entry name" value="Cytochrome P450"/>
    <property type="match status" value="1"/>
</dbReference>
<dbReference type="PANTHER" id="PTHR47955">
    <property type="entry name" value="CYTOCHROME P450 FAMILY 71 PROTEIN"/>
    <property type="match status" value="1"/>
</dbReference>
<dbReference type="Pfam" id="PF00067">
    <property type="entry name" value="p450"/>
    <property type="match status" value="1"/>
</dbReference>
<accession>A0ABR2LXD1</accession>
<keyword evidence="3 6" id="KW-0479">Metal-binding</keyword>
<dbReference type="Proteomes" id="UP001412067">
    <property type="component" value="Unassembled WGS sequence"/>
</dbReference>
<evidence type="ECO:0000313" key="8">
    <source>
        <dbReference type="EMBL" id="KAK8953456.1"/>
    </source>
</evidence>
<dbReference type="PROSITE" id="PS00086">
    <property type="entry name" value="CYTOCHROME_P450"/>
    <property type="match status" value="1"/>
</dbReference>
<keyword evidence="2 6" id="KW-0349">Heme</keyword>
<sequence length="502" mass="56428">MESSSFCLLSLLLCILTLFLLRKKLWPRKYGSIKNLPPGPWKLPIIGSMHHLIGEAAHRRLSRLAVTHGPLLHLKLGEINLIAISSPDLACEVMKTHDINFASRPQFLAGEIIFYNNTDLIGAPYGKYWRQLRKICTLNLLSAKRVKSFHFIREEEGDNLVEKIRAAAGLGEPVNLSKLFFTLANATVARAVFGKGCAHEEGFFEVMKEIQKLGSGFDVADAFPSLTFLGRISGFRSRLVRAHRTMDAVLNEIIEEHQGRGTAIREETTEEDIVDVLLRIREHGELDVPLTIDNIKAVILDLFIAGTETSSAFLGWVMAELIRHPLVMQKAQLEVRKTLDGRTKIDENDIDELHYLNCVIKEALRLHPPAPLLVPRVSKEAVELLGYTIPAGSRILVNVGAIMTDPKYWNNPESFQPERFEGSAVDFKGGYFEYLPFGSGRRICPGMTFALTNIGQWLAQILFNFDWAMPEGKIPEDLDMEEDFGITLHRKNDLCLLATPCE</sequence>
<gene>
    <name evidence="8" type="primary">CYP71D55</name>
    <name evidence="8" type="ORF">KSP40_PGU010699</name>
</gene>